<evidence type="ECO:0000256" key="8">
    <source>
        <dbReference type="SAM" id="Phobius"/>
    </source>
</evidence>
<keyword evidence="4 7" id="KW-0812">Transmembrane</keyword>
<keyword evidence="3" id="KW-1003">Cell membrane</keyword>
<evidence type="ECO:0000256" key="7">
    <source>
        <dbReference type="RuleBase" id="RU000320"/>
    </source>
</evidence>
<evidence type="ECO:0000256" key="6">
    <source>
        <dbReference type="ARBA" id="ARBA00023136"/>
    </source>
</evidence>
<feature type="transmembrane region" description="Helical" evidence="8">
    <location>
        <begin position="6"/>
        <end position="25"/>
    </location>
</feature>
<dbReference type="Pfam" id="PF00361">
    <property type="entry name" value="Proton_antipo_M"/>
    <property type="match status" value="1"/>
</dbReference>
<feature type="transmembrane region" description="Helical" evidence="8">
    <location>
        <begin position="208"/>
        <end position="230"/>
    </location>
</feature>
<feature type="domain" description="NADH:quinone oxidoreductase/Mrp antiporter transmembrane" evidence="9">
    <location>
        <begin position="126"/>
        <end position="420"/>
    </location>
</feature>
<dbReference type="PANTHER" id="PTHR42703:SF1">
    <property type="entry name" value="NA(+)_H(+) ANTIPORTER SUBUNIT D1"/>
    <property type="match status" value="1"/>
</dbReference>
<feature type="transmembrane region" description="Helical" evidence="8">
    <location>
        <begin position="274"/>
        <end position="295"/>
    </location>
</feature>
<proteinExistence type="inferred from homology"/>
<feature type="transmembrane region" description="Helical" evidence="8">
    <location>
        <begin position="302"/>
        <end position="320"/>
    </location>
</feature>
<dbReference type="GO" id="GO:0005886">
    <property type="term" value="C:plasma membrane"/>
    <property type="evidence" value="ECO:0007669"/>
    <property type="project" value="UniProtKB-SubCell"/>
</dbReference>
<evidence type="ECO:0000313" key="10">
    <source>
        <dbReference type="EMBL" id="HBA09138.1"/>
    </source>
</evidence>
<feature type="transmembrane region" description="Helical" evidence="8">
    <location>
        <begin position="159"/>
        <end position="180"/>
    </location>
</feature>
<protein>
    <submittedName>
        <fullName evidence="10">Monovalent cation/H+ antiporter subunit D</fullName>
    </submittedName>
</protein>
<dbReference type="PANTHER" id="PTHR42703">
    <property type="entry name" value="NADH DEHYDROGENASE"/>
    <property type="match status" value="1"/>
</dbReference>
<comment type="caution">
    <text evidence="10">The sequence shown here is derived from an EMBL/GenBank/DDBJ whole genome shotgun (WGS) entry which is preliminary data.</text>
</comment>
<feature type="transmembrane region" description="Helical" evidence="8">
    <location>
        <begin position="242"/>
        <end position="262"/>
    </location>
</feature>
<evidence type="ECO:0000256" key="5">
    <source>
        <dbReference type="ARBA" id="ARBA00022989"/>
    </source>
</evidence>
<accession>A0A351RAR7</accession>
<evidence type="ECO:0000256" key="4">
    <source>
        <dbReference type="ARBA" id="ARBA00022692"/>
    </source>
</evidence>
<reference evidence="10 11" key="1">
    <citation type="journal article" date="2018" name="Nat. Biotechnol.">
        <title>A standardized bacterial taxonomy based on genome phylogeny substantially revises the tree of life.</title>
        <authorList>
            <person name="Parks D.H."/>
            <person name="Chuvochina M."/>
            <person name="Waite D.W."/>
            <person name="Rinke C."/>
            <person name="Skarshewski A."/>
            <person name="Chaumeil P.A."/>
            <person name="Hugenholtz P."/>
        </authorList>
    </citation>
    <scope>NUCLEOTIDE SEQUENCE [LARGE SCALE GENOMIC DNA]</scope>
    <source>
        <strain evidence="10">UBA9958</strain>
    </source>
</reference>
<comment type="similarity">
    <text evidence="2">Belongs to the CPA3 antiporters (TC 2.A.63) subunit D family.</text>
</comment>
<dbReference type="InterPro" id="IPR001750">
    <property type="entry name" value="ND/Mrp_TM"/>
</dbReference>
<dbReference type="Proteomes" id="UP000264313">
    <property type="component" value="Unassembled WGS sequence"/>
</dbReference>
<organism evidence="10 11">
    <name type="scientific">Methylotenera mobilis</name>
    <dbReference type="NCBI Taxonomy" id="359408"/>
    <lineage>
        <taxon>Bacteria</taxon>
        <taxon>Pseudomonadati</taxon>
        <taxon>Pseudomonadota</taxon>
        <taxon>Betaproteobacteria</taxon>
        <taxon>Nitrosomonadales</taxon>
        <taxon>Methylophilaceae</taxon>
        <taxon>Methylotenera</taxon>
    </lineage>
</organism>
<evidence type="ECO:0000256" key="3">
    <source>
        <dbReference type="ARBA" id="ARBA00022475"/>
    </source>
</evidence>
<sequence length="511" mass="54168">MNHSPILPIIVPFIASIMLLMMNATQLSWQRGVSALSVTLLLAVSINLLLLADQSAPLVYALGEWQAPFGIVLVADRLAALAVLTTAVLSASVLLYASGGFDSKGRHFHAVFQLQLVGINGAFLTGDVFNLFVFFEIMLLASYILLAHGGGLIKSRAGFAYVILNLAGSAVFLIALGLIYGTLGTLNLADIAIQLKTVPASEASLVRLSGALLMTVFLLKAAVLPLSFWLPHAYSAAGAPVAALFAIMTKVGIVAILHVQMIAFNAAPVMHGLLGSWLIVAALVTIVFAALGILSAKSLQSLVAWLILGSAGLLLIVPSLNNVVITAAGLYYLVQSAIVGAAFFMMAGLISNARGRVGDAFVMTTWVSDNKLKLGYFILAATAAGLPPFSGFIGKLMLLFAVKESVMMPAIWAVVLIASLVTTIALVKAGSRLFWEMPIDGDPLSQERLPPNNKRQHFATFGLIAISLLLIVFAKPLSDLTLRAAQQLHAPEQYIHAVIPHHADIQRGVRP</sequence>
<feature type="transmembrane region" description="Helical" evidence="8">
    <location>
        <begin position="458"/>
        <end position="474"/>
    </location>
</feature>
<evidence type="ECO:0000256" key="2">
    <source>
        <dbReference type="ARBA" id="ARBA00005346"/>
    </source>
</evidence>
<feature type="transmembrane region" description="Helical" evidence="8">
    <location>
        <begin position="374"/>
        <end position="394"/>
    </location>
</feature>
<evidence type="ECO:0000259" key="9">
    <source>
        <dbReference type="Pfam" id="PF00361"/>
    </source>
</evidence>
<dbReference type="InterPro" id="IPR050586">
    <property type="entry name" value="CPA3_Na-H_Antiporter_D"/>
</dbReference>
<dbReference type="GO" id="GO:0042773">
    <property type="term" value="P:ATP synthesis coupled electron transport"/>
    <property type="evidence" value="ECO:0007669"/>
    <property type="project" value="InterPro"/>
</dbReference>
<gene>
    <name evidence="10" type="ORF">DCW48_05985</name>
</gene>
<dbReference type="AlphaFoldDB" id="A0A351RAR7"/>
<comment type="subcellular location">
    <subcellularLocation>
        <location evidence="1">Cell membrane</location>
        <topology evidence="1">Multi-pass membrane protein</topology>
    </subcellularLocation>
    <subcellularLocation>
        <location evidence="7">Membrane</location>
        <topology evidence="7">Multi-pass membrane protein</topology>
    </subcellularLocation>
</comment>
<dbReference type="GO" id="GO:0008137">
    <property type="term" value="F:NADH dehydrogenase (ubiquinone) activity"/>
    <property type="evidence" value="ECO:0007669"/>
    <property type="project" value="InterPro"/>
</dbReference>
<dbReference type="STRING" id="1132855.GCA_000384255_00012"/>
<dbReference type="NCBIfam" id="NF009309">
    <property type="entry name" value="PRK12666.1"/>
    <property type="match status" value="1"/>
</dbReference>
<feature type="transmembrane region" description="Helical" evidence="8">
    <location>
        <begin position="32"/>
        <end position="51"/>
    </location>
</feature>
<name>A0A351RAR7_9PROT</name>
<keyword evidence="5 8" id="KW-1133">Transmembrane helix</keyword>
<feature type="transmembrane region" description="Helical" evidence="8">
    <location>
        <begin position="406"/>
        <end position="427"/>
    </location>
</feature>
<keyword evidence="6 8" id="KW-0472">Membrane</keyword>
<dbReference type="PRINTS" id="PR01437">
    <property type="entry name" value="NUOXDRDTASE4"/>
</dbReference>
<dbReference type="InterPro" id="IPR003918">
    <property type="entry name" value="NADH_UbQ_OxRdtase"/>
</dbReference>
<feature type="transmembrane region" description="Helical" evidence="8">
    <location>
        <begin position="71"/>
        <end position="96"/>
    </location>
</feature>
<feature type="transmembrane region" description="Helical" evidence="8">
    <location>
        <begin position="332"/>
        <end position="353"/>
    </location>
</feature>
<dbReference type="EMBL" id="DNAA01000149">
    <property type="protein sequence ID" value="HBA09138.1"/>
    <property type="molecule type" value="Genomic_DNA"/>
</dbReference>
<feature type="transmembrane region" description="Helical" evidence="8">
    <location>
        <begin position="108"/>
        <end position="125"/>
    </location>
</feature>
<evidence type="ECO:0000313" key="11">
    <source>
        <dbReference type="Proteomes" id="UP000264313"/>
    </source>
</evidence>
<feature type="transmembrane region" description="Helical" evidence="8">
    <location>
        <begin position="131"/>
        <end position="147"/>
    </location>
</feature>
<evidence type="ECO:0000256" key="1">
    <source>
        <dbReference type="ARBA" id="ARBA00004651"/>
    </source>
</evidence>